<dbReference type="Gene3D" id="3.40.1190.10">
    <property type="entry name" value="Mur-like, catalytic domain"/>
    <property type="match status" value="1"/>
</dbReference>
<dbReference type="InterPro" id="IPR036565">
    <property type="entry name" value="Mur-like_cat_sf"/>
</dbReference>
<protein>
    <recommendedName>
        <fullName evidence="3 14">UDP-N-acetylmuramate--L-alanine ligase</fullName>
        <ecNumber evidence="3 14">6.3.2.8</ecNumber>
    </recommendedName>
    <alternativeName>
        <fullName evidence="14">UDP-N-acetylmuramoyl-L-alanine synthetase</fullName>
    </alternativeName>
</protein>
<dbReference type="InterPro" id="IPR013221">
    <property type="entry name" value="Mur_ligase_cen"/>
</dbReference>
<evidence type="ECO:0000256" key="11">
    <source>
        <dbReference type="ARBA" id="ARBA00023306"/>
    </source>
</evidence>
<evidence type="ECO:0000256" key="4">
    <source>
        <dbReference type="ARBA" id="ARBA00022490"/>
    </source>
</evidence>
<dbReference type="Pfam" id="PF08245">
    <property type="entry name" value="Mur_ligase_M"/>
    <property type="match status" value="1"/>
</dbReference>
<evidence type="ECO:0000256" key="14">
    <source>
        <dbReference type="HAMAP-Rule" id="MF_00046"/>
    </source>
</evidence>
<evidence type="ECO:0000256" key="10">
    <source>
        <dbReference type="ARBA" id="ARBA00022984"/>
    </source>
</evidence>
<evidence type="ECO:0000256" key="7">
    <source>
        <dbReference type="ARBA" id="ARBA00022741"/>
    </source>
</evidence>
<keyword evidence="10 14" id="KW-0573">Peptidoglycan synthesis</keyword>
<dbReference type="InterPro" id="IPR005758">
    <property type="entry name" value="UDP-N-AcMur_Ala_ligase_MurC"/>
</dbReference>
<gene>
    <name evidence="14" type="primary">murC</name>
    <name evidence="18" type="ORF">OC25_06915</name>
</gene>
<evidence type="ECO:0000256" key="8">
    <source>
        <dbReference type="ARBA" id="ARBA00022840"/>
    </source>
</evidence>
<dbReference type="AlphaFoldDB" id="A0A0C1G4N0"/>
<evidence type="ECO:0000256" key="3">
    <source>
        <dbReference type="ARBA" id="ARBA00012211"/>
    </source>
</evidence>
<evidence type="ECO:0000313" key="18">
    <source>
        <dbReference type="EMBL" id="KIA95069.1"/>
    </source>
</evidence>
<dbReference type="GO" id="GO:0005524">
    <property type="term" value="F:ATP binding"/>
    <property type="evidence" value="ECO:0007669"/>
    <property type="project" value="UniProtKB-UniRule"/>
</dbReference>
<dbReference type="Pfam" id="PF01225">
    <property type="entry name" value="Mur_ligase"/>
    <property type="match status" value="1"/>
</dbReference>
<dbReference type="HAMAP" id="MF_00046">
    <property type="entry name" value="MurC"/>
    <property type="match status" value="1"/>
</dbReference>
<dbReference type="Pfam" id="PF02875">
    <property type="entry name" value="Mur_ligase_C"/>
    <property type="match status" value="1"/>
</dbReference>
<feature type="domain" description="Mur ligase C-terminal" evidence="16">
    <location>
        <begin position="310"/>
        <end position="405"/>
    </location>
</feature>
<evidence type="ECO:0000256" key="9">
    <source>
        <dbReference type="ARBA" id="ARBA00022960"/>
    </source>
</evidence>
<feature type="binding site" evidence="14">
    <location>
        <begin position="120"/>
        <end position="126"/>
    </location>
    <ligand>
        <name>ATP</name>
        <dbReference type="ChEBI" id="CHEBI:30616"/>
    </ligand>
</feature>
<evidence type="ECO:0000256" key="12">
    <source>
        <dbReference type="ARBA" id="ARBA00023316"/>
    </source>
</evidence>
<evidence type="ECO:0000256" key="13">
    <source>
        <dbReference type="ARBA" id="ARBA00047833"/>
    </source>
</evidence>
<dbReference type="RefSeq" id="WP_039473402.1">
    <property type="nucleotide sequence ID" value="NZ_JSYN01000006.1"/>
</dbReference>
<feature type="domain" description="Mur ligase N-terminal catalytic" evidence="15">
    <location>
        <begin position="11"/>
        <end position="111"/>
    </location>
</feature>
<keyword evidence="6 14" id="KW-0132">Cell division</keyword>
<dbReference type="PANTHER" id="PTHR43445:SF3">
    <property type="entry name" value="UDP-N-ACETYLMURAMATE--L-ALANINE LIGASE"/>
    <property type="match status" value="1"/>
</dbReference>
<evidence type="ECO:0000256" key="6">
    <source>
        <dbReference type="ARBA" id="ARBA00022618"/>
    </source>
</evidence>
<dbReference type="GO" id="GO:0005737">
    <property type="term" value="C:cytoplasm"/>
    <property type="evidence" value="ECO:0007669"/>
    <property type="project" value="UniProtKB-SubCell"/>
</dbReference>
<keyword evidence="7 14" id="KW-0547">Nucleotide-binding</keyword>
<dbReference type="SUPFAM" id="SSF53623">
    <property type="entry name" value="MurD-like peptide ligases, catalytic domain"/>
    <property type="match status" value="1"/>
</dbReference>
<dbReference type="GO" id="GO:0009252">
    <property type="term" value="P:peptidoglycan biosynthetic process"/>
    <property type="evidence" value="ECO:0007669"/>
    <property type="project" value="UniProtKB-UniRule"/>
</dbReference>
<feature type="domain" description="Mur ligase central" evidence="17">
    <location>
        <begin position="118"/>
        <end position="288"/>
    </location>
</feature>
<evidence type="ECO:0000313" key="19">
    <source>
        <dbReference type="Proteomes" id="UP000031246"/>
    </source>
</evidence>
<comment type="caution">
    <text evidence="18">The sequence shown here is derived from an EMBL/GenBank/DDBJ whole genome shotgun (WGS) entry which is preliminary data.</text>
</comment>
<evidence type="ECO:0000256" key="1">
    <source>
        <dbReference type="ARBA" id="ARBA00004496"/>
    </source>
</evidence>
<dbReference type="Gene3D" id="3.40.50.720">
    <property type="entry name" value="NAD(P)-binding Rossmann-like Domain"/>
    <property type="match status" value="1"/>
</dbReference>
<keyword evidence="8 14" id="KW-0067">ATP-binding</keyword>
<dbReference type="InterPro" id="IPR004101">
    <property type="entry name" value="Mur_ligase_C"/>
</dbReference>
<keyword evidence="5 14" id="KW-0436">Ligase</keyword>
<dbReference type="OrthoDB" id="9804126at2"/>
<comment type="function">
    <text evidence="14">Cell wall formation.</text>
</comment>
<organism evidence="18 19">
    <name type="scientific">Pedobacter kyungheensis</name>
    <dbReference type="NCBI Taxonomy" id="1069985"/>
    <lineage>
        <taxon>Bacteria</taxon>
        <taxon>Pseudomonadati</taxon>
        <taxon>Bacteroidota</taxon>
        <taxon>Sphingobacteriia</taxon>
        <taxon>Sphingobacteriales</taxon>
        <taxon>Sphingobacteriaceae</taxon>
        <taxon>Pedobacter</taxon>
    </lineage>
</organism>
<proteinExistence type="inferred from homology"/>
<dbReference type="EMBL" id="JSYN01000006">
    <property type="protein sequence ID" value="KIA95069.1"/>
    <property type="molecule type" value="Genomic_DNA"/>
</dbReference>
<keyword evidence="9 14" id="KW-0133">Cell shape</keyword>
<dbReference type="SUPFAM" id="SSF51984">
    <property type="entry name" value="MurCD N-terminal domain"/>
    <property type="match status" value="1"/>
</dbReference>
<dbReference type="PANTHER" id="PTHR43445">
    <property type="entry name" value="UDP-N-ACETYLMURAMATE--L-ALANINE LIGASE-RELATED"/>
    <property type="match status" value="1"/>
</dbReference>
<comment type="catalytic activity">
    <reaction evidence="13 14">
        <text>UDP-N-acetyl-alpha-D-muramate + L-alanine + ATP = UDP-N-acetyl-alpha-D-muramoyl-L-alanine + ADP + phosphate + H(+)</text>
        <dbReference type="Rhea" id="RHEA:23372"/>
        <dbReference type="ChEBI" id="CHEBI:15378"/>
        <dbReference type="ChEBI" id="CHEBI:30616"/>
        <dbReference type="ChEBI" id="CHEBI:43474"/>
        <dbReference type="ChEBI" id="CHEBI:57972"/>
        <dbReference type="ChEBI" id="CHEBI:70757"/>
        <dbReference type="ChEBI" id="CHEBI:83898"/>
        <dbReference type="ChEBI" id="CHEBI:456216"/>
        <dbReference type="EC" id="6.3.2.8"/>
    </reaction>
</comment>
<comment type="subcellular location">
    <subcellularLocation>
        <location evidence="1 14">Cytoplasm</location>
    </subcellularLocation>
</comment>
<dbReference type="InterPro" id="IPR050061">
    <property type="entry name" value="MurCDEF_pg_biosynth"/>
</dbReference>
<sequence length="451" mass="49815">MELSKINRVFFVGIGGIGMSALARYFAKRGQVVCGYDKTRTKLTEKLEQEGILITYLDEAASLPCAFLDNEDDTLVVYTPAIPKDSKILNHFIHKGFSLKKRSEVLGIISKGMFCIAVAGTHGKTTTSSIVAHILKDTGYDCTAFLGGITSNYNSNVLFGDNNVVVVEADEYDRSFLTLHPDVAVVTSMDADHLDIYGDKSHLEESFRLFAAQLKDGGKLYTHEGLPLANGITYAASATASARAENLRVEGAKFVFDYADNIHSIKDISLMLPGKHNVENTTVAIAIALALGIDADKVKQAVANFKGVKRRFEYIVNNGNQIYIDDYAHHPEELKACFDAVRQLYPDKKLTVVFQPHLFTRTRDFADEFAKVLSTADELLLLEIYPARELPLEGINSQFLLDKVTLSDKRICGKDFVVQYVKDTKPELILTVGAGDIDTIIEPLKNTLNNA</sequence>
<reference evidence="18 19" key="1">
    <citation type="submission" date="2014-10" db="EMBL/GenBank/DDBJ databases">
        <title>Pedobacter Kyungheensis.</title>
        <authorList>
            <person name="Anderson B.M."/>
            <person name="Newman J.D."/>
        </authorList>
    </citation>
    <scope>NUCLEOTIDE SEQUENCE [LARGE SCALE GENOMIC DNA]</scope>
    <source>
        <strain evidence="18 19">KACC 16221</strain>
    </source>
</reference>
<dbReference type="EC" id="6.3.2.8" evidence="3 14"/>
<comment type="pathway">
    <text evidence="2 14">Cell wall biogenesis; peptidoglycan biosynthesis.</text>
</comment>
<evidence type="ECO:0000256" key="5">
    <source>
        <dbReference type="ARBA" id="ARBA00022598"/>
    </source>
</evidence>
<dbReference type="InterPro" id="IPR036615">
    <property type="entry name" value="Mur_ligase_C_dom_sf"/>
</dbReference>
<dbReference type="Proteomes" id="UP000031246">
    <property type="component" value="Unassembled WGS sequence"/>
</dbReference>
<keyword evidence="19" id="KW-1185">Reference proteome</keyword>
<dbReference type="SUPFAM" id="SSF53244">
    <property type="entry name" value="MurD-like peptide ligases, peptide-binding domain"/>
    <property type="match status" value="1"/>
</dbReference>
<dbReference type="InterPro" id="IPR000713">
    <property type="entry name" value="Mur_ligase_N"/>
</dbReference>
<comment type="similarity">
    <text evidence="14">Belongs to the MurCDEF family.</text>
</comment>
<name>A0A0C1G4N0_9SPHI</name>
<accession>A0A0C1G4N0</accession>
<evidence type="ECO:0000256" key="2">
    <source>
        <dbReference type="ARBA" id="ARBA00004752"/>
    </source>
</evidence>
<dbReference type="NCBIfam" id="TIGR01082">
    <property type="entry name" value="murC"/>
    <property type="match status" value="1"/>
</dbReference>
<evidence type="ECO:0000259" key="16">
    <source>
        <dbReference type="Pfam" id="PF02875"/>
    </source>
</evidence>
<evidence type="ECO:0000259" key="15">
    <source>
        <dbReference type="Pfam" id="PF01225"/>
    </source>
</evidence>
<dbReference type="UniPathway" id="UPA00219"/>
<evidence type="ECO:0000259" key="17">
    <source>
        <dbReference type="Pfam" id="PF08245"/>
    </source>
</evidence>
<dbReference type="GO" id="GO:0008763">
    <property type="term" value="F:UDP-N-acetylmuramate-L-alanine ligase activity"/>
    <property type="evidence" value="ECO:0007669"/>
    <property type="project" value="UniProtKB-UniRule"/>
</dbReference>
<keyword evidence="11 14" id="KW-0131">Cell cycle</keyword>
<keyword evidence="12 14" id="KW-0961">Cell wall biogenesis/degradation</keyword>
<keyword evidence="4 14" id="KW-0963">Cytoplasm</keyword>
<dbReference type="GO" id="GO:0051301">
    <property type="term" value="P:cell division"/>
    <property type="evidence" value="ECO:0007669"/>
    <property type="project" value="UniProtKB-KW"/>
</dbReference>
<dbReference type="Gene3D" id="3.90.190.20">
    <property type="entry name" value="Mur ligase, C-terminal domain"/>
    <property type="match status" value="1"/>
</dbReference>
<dbReference type="GO" id="GO:0071555">
    <property type="term" value="P:cell wall organization"/>
    <property type="evidence" value="ECO:0007669"/>
    <property type="project" value="UniProtKB-KW"/>
</dbReference>
<dbReference type="GO" id="GO:0008360">
    <property type="term" value="P:regulation of cell shape"/>
    <property type="evidence" value="ECO:0007669"/>
    <property type="project" value="UniProtKB-KW"/>
</dbReference>